<proteinExistence type="predicted"/>
<evidence type="ECO:0000256" key="1">
    <source>
        <dbReference type="SAM" id="MobiDB-lite"/>
    </source>
</evidence>
<protein>
    <submittedName>
        <fullName evidence="3">Uncharacterized protein</fullName>
    </submittedName>
</protein>
<evidence type="ECO:0000256" key="2">
    <source>
        <dbReference type="SAM" id="Phobius"/>
    </source>
</evidence>
<dbReference type="Proteomes" id="UP001556367">
    <property type="component" value="Unassembled WGS sequence"/>
</dbReference>
<keyword evidence="4" id="KW-1185">Reference proteome</keyword>
<comment type="caution">
    <text evidence="3">The sequence shown here is derived from an EMBL/GenBank/DDBJ whole genome shotgun (WGS) entry which is preliminary data.</text>
</comment>
<dbReference type="EMBL" id="JASNQZ010000008">
    <property type="protein sequence ID" value="KAL0953464.1"/>
    <property type="molecule type" value="Genomic_DNA"/>
</dbReference>
<feature type="region of interest" description="Disordered" evidence="1">
    <location>
        <begin position="215"/>
        <end position="234"/>
    </location>
</feature>
<keyword evidence="2" id="KW-0472">Membrane</keyword>
<feature type="transmembrane region" description="Helical" evidence="2">
    <location>
        <begin position="62"/>
        <end position="83"/>
    </location>
</feature>
<sequence length="287" mass="31566">MTTEPLPFPYAACKEFSQCQAQRISSRQPQYNSHLGYMVITDQEETTAKIQRKKLSRLSKQYDVLLVLGTVIMTLLFSGVSLMRDALSDGADSSEGATLTGPNSIYSLVYLLSYLGLGCVTVSCAVAFGGALVTSYLLQQESISGLIIPNHQARVMLCVAGLIAGPSLLVIALGVVFMPYLTTFEVALIVILFVVGHVIEVTDLGVTMKYASEIRKSREKPERPPKPQARKDNETKVARLIRESTTFMGWFAVLPHVPEEEIDLAPQERQVTIQCYCPCTHPNSSSR</sequence>
<evidence type="ECO:0000313" key="3">
    <source>
        <dbReference type="EMBL" id="KAL0953464.1"/>
    </source>
</evidence>
<keyword evidence="2" id="KW-1133">Transmembrane helix</keyword>
<keyword evidence="2" id="KW-0812">Transmembrane</keyword>
<evidence type="ECO:0000313" key="4">
    <source>
        <dbReference type="Proteomes" id="UP001556367"/>
    </source>
</evidence>
<name>A0ABR3JCM6_9AGAR</name>
<gene>
    <name evidence="3" type="ORF">HGRIS_004696</name>
</gene>
<feature type="transmembrane region" description="Helical" evidence="2">
    <location>
        <begin position="186"/>
        <end position="206"/>
    </location>
</feature>
<reference evidence="4" key="1">
    <citation type="submission" date="2024-06" db="EMBL/GenBank/DDBJ databases">
        <title>Multi-omics analyses provide insights into the biosynthesis of the anticancer antibiotic pleurotin in Hohenbuehelia grisea.</title>
        <authorList>
            <person name="Weaver J.A."/>
            <person name="Alberti F."/>
        </authorList>
    </citation>
    <scope>NUCLEOTIDE SEQUENCE [LARGE SCALE GENOMIC DNA]</scope>
    <source>
        <strain evidence="4">T-177</strain>
    </source>
</reference>
<feature type="transmembrane region" description="Helical" evidence="2">
    <location>
        <begin position="108"/>
        <end position="134"/>
    </location>
</feature>
<feature type="transmembrane region" description="Helical" evidence="2">
    <location>
        <begin position="155"/>
        <end position="180"/>
    </location>
</feature>
<accession>A0ABR3JCM6</accession>
<organism evidence="3 4">
    <name type="scientific">Hohenbuehelia grisea</name>
    <dbReference type="NCBI Taxonomy" id="104357"/>
    <lineage>
        <taxon>Eukaryota</taxon>
        <taxon>Fungi</taxon>
        <taxon>Dikarya</taxon>
        <taxon>Basidiomycota</taxon>
        <taxon>Agaricomycotina</taxon>
        <taxon>Agaricomycetes</taxon>
        <taxon>Agaricomycetidae</taxon>
        <taxon>Agaricales</taxon>
        <taxon>Pleurotineae</taxon>
        <taxon>Pleurotaceae</taxon>
        <taxon>Hohenbuehelia</taxon>
    </lineage>
</organism>